<feature type="chain" id="PRO_5017785479" description="Ice-binding protein C-terminal domain-containing protein" evidence="1">
    <location>
        <begin position="23"/>
        <end position="208"/>
    </location>
</feature>
<protein>
    <recommendedName>
        <fullName evidence="2">Ice-binding protein C-terminal domain-containing protein</fullName>
    </recommendedName>
</protein>
<evidence type="ECO:0000256" key="1">
    <source>
        <dbReference type="SAM" id="SignalP"/>
    </source>
</evidence>
<dbReference type="NCBIfam" id="TIGR02595">
    <property type="entry name" value="PEP_CTERM"/>
    <property type="match status" value="1"/>
</dbReference>
<dbReference type="Pfam" id="PF07589">
    <property type="entry name" value="PEP-CTERM"/>
    <property type="match status" value="1"/>
</dbReference>
<evidence type="ECO:0000313" key="4">
    <source>
        <dbReference type="Proteomes" id="UP000260665"/>
    </source>
</evidence>
<keyword evidence="1" id="KW-0732">Signal</keyword>
<feature type="signal peptide" evidence="1">
    <location>
        <begin position="1"/>
        <end position="22"/>
    </location>
</feature>
<name>A0A3E1R5Y1_9BURK</name>
<gene>
    <name evidence="3" type="ORF">DIC66_21540</name>
</gene>
<dbReference type="AlphaFoldDB" id="A0A3E1R5Y1"/>
<dbReference type="RefSeq" id="WP_117180248.1">
    <property type="nucleotide sequence ID" value="NZ_QFZK01000030.1"/>
</dbReference>
<reference evidence="3 4" key="1">
    <citation type="submission" date="2018-05" db="EMBL/GenBank/DDBJ databases">
        <title>Rhodoferax soyangensis sp.nov., isolated from an oligotrophic freshwater lake.</title>
        <authorList>
            <person name="Park M."/>
        </authorList>
    </citation>
    <scope>NUCLEOTIDE SEQUENCE [LARGE SCALE GENOMIC DNA]</scope>
    <source>
        <strain evidence="3 4">IMCC26218</strain>
    </source>
</reference>
<dbReference type="InterPro" id="IPR013424">
    <property type="entry name" value="Ice-binding_C"/>
</dbReference>
<evidence type="ECO:0000313" key="3">
    <source>
        <dbReference type="EMBL" id="RFO94798.1"/>
    </source>
</evidence>
<feature type="domain" description="Ice-binding protein C-terminal" evidence="2">
    <location>
        <begin position="174"/>
        <end position="199"/>
    </location>
</feature>
<dbReference type="OrthoDB" id="8914126at2"/>
<keyword evidence="4" id="KW-1185">Reference proteome</keyword>
<sequence>MKYILRLSLLFAILGAGSSAFAEKFDWSYKFITFASNYQSDPPLTVSGTFDGTANGNIVTGITAFSLKFNGVPYEMRYGMDIKSYVCATACVTNGNAAVASFDGLANNFFIRDLDRTLANPPIDGAQVLIWSPNINYPSGYAMASNPPTIGSYDAGYSGPLDIYSASRWSMVVSVPEPETYALMLAGLGLLFVASRKRKSKSAWRMAV</sequence>
<dbReference type="Proteomes" id="UP000260665">
    <property type="component" value="Unassembled WGS sequence"/>
</dbReference>
<proteinExistence type="predicted"/>
<evidence type="ECO:0000259" key="2">
    <source>
        <dbReference type="Pfam" id="PF07589"/>
    </source>
</evidence>
<comment type="caution">
    <text evidence="3">The sequence shown here is derived from an EMBL/GenBank/DDBJ whole genome shotgun (WGS) entry which is preliminary data.</text>
</comment>
<dbReference type="EMBL" id="QFZK01000030">
    <property type="protein sequence ID" value="RFO94798.1"/>
    <property type="molecule type" value="Genomic_DNA"/>
</dbReference>
<organism evidence="3 4">
    <name type="scientific">Rhodoferax lacus</name>
    <dbReference type="NCBI Taxonomy" id="2184758"/>
    <lineage>
        <taxon>Bacteria</taxon>
        <taxon>Pseudomonadati</taxon>
        <taxon>Pseudomonadota</taxon>
        <taxon>Betaproteobacteria</taxon>
        <taxon>Burkholderiales</taxon>
        <taxon>Comamonadaceae</taxon>
        <taxon>Rhodoferax</taxon>
    </lineage>
</organism>
<accession>A0A3E1R5Y1</accession>